<evidence type="ECO:0000313" key="3">
    <source>
        <dbReference type="Proteomes" id="UP000177622"/>
    </source>
</evidence>
<organism evidence="2 3">
    <name type="scientific">Penicillium arizonense</name>
    <dbReference type="NCBI Taxonomy" id="1835702"/>
    <lineage>
        <taxon>Eukaryota</taxon>
        <taxon>Fungi</taxon>
        <taxon>Dikarya</taxon>
        <taxon>Ascomycota</taxon>
        <taxon>Pezizomycotina</taxon>
        <taxon>Eurotiomycetes</taxon>
        <taxon>Eurotiomycetidae</taxon>
        <taxon>Eurotiales</taxon>
        <taxon>Aspergillaceae</taxon>
        <taxon>Penicillium</taxon>
    </lineage>
</organism>
<proteinExistence type="predicted"/>
<evidence type="ECO:0008006" key="4">
    <source>
        <dbReference type="Google" id="ProtNLM"/>
    </source>
</evidence>
<dbReference type="GeneID" id="34578797"/>
<evidence type="ECO:0000313" key="2">
    <source>
        <dbReference type="EMBL" id="OGE50651.1"/>
    </source>
</evidence>
<name>A0A1F5LCI2_PENAI</name>
<protein>
    <recommendedName>
        <fullName evidence="4">Mid2 domain-containing protein</fullName>
    </recommendedName>
</protein>
<feature type="transmembrane region" description="Helical" evidence="1">
    <location>
        <begin position="183"/>
        <end position="204"/>
    </location>
</feature>
<evidence type="ECO:0000256" key="1">
    <source>
        <dbReference type="SAM" id="Phobius"/>
    </source>
</evidence>
<comment type="caution">
    <text evidence="2">The sequence shown here is derived from an EMBL/GenBank/DDBJ whole genome shotgun (WGS) entry which is preliminary data.</text>
</comment>
<accession>A0A1F5LCI2</accession>
<dbReference type="RefSeq" id="XP_022486097.1">
    <property type="nucleotide sequence ID" value="XM_022634063.1"/>
</dbReference>
<keyword evidence="3" id="KW-1185">Reference proteome</keyword>
<keyword evidence="1" id="KW-1133">Transmembrane helix</keyword>
<dbReference type="AlphaFoldDB" id="A0A1F5LCI2"/>
<reference evidence="2 3" key="1">
    <citation type="journal article" date="2016" name="Sci. Rep.">
        <title>Penicillium arizonense, a new, genome sequenced fungal species, reveals a high chemical diversity in secreted metabolites.</title>
        <authorList>
            <person name="Grijseels S."/>
            <person name="Nielsen J.C."/>
            <person name="Randelovic M."/>
            <person name="Nielsen J."/>
            <person name="Nielsen K.F."/>
            <person name="Workman M."/>
            <person name="Frisvad J.C."/>
        </authorList>
    </citation>
    <scope>NUCLEOTIDE SEQUENCE [LARGE SCALE GENOMIC DNA]</scope>
    <source>
        <strain evidence="2 3">CBS 141311</strain>
    </source>
</reference>
<keyword evidence="1" id="KW-0472">Membrane</keyword>
<dbReference type="EMBL" id="LXJU01000016">
    <property type="protein sequence ID" value="OGE50651.1"/>
    <property type="molecule type" value="Genomic_DNA"/>
</dbReference>
<gene>
    <name evidence="2" type="ORF">PENARI_c016G05884</name>
</gene>
<dbReference type="Proteomes" id="UP000177622">
    <property type="component" value="Unassembled WGS sequence"/>
</dbReference>
<sequence>MSSTTGGPLPLTTTFTPPSQCVSDFWVAYNTGSSIYLNLGPTTPSLCLPTGWDSTTYFSPGVCPSGYGIAASVTVPMGNAIETVATCCPVSAVCQWTPGPNIATTFDQTYWTTISTTPSPTTVTTTDSGTLSGTNGLINAYGVVIRWQSTDFSNAPATAVATTTGAAAEATHDSSGLTAGADVGIGIGAAVAVILFVAMGVFLLRRRNRREGGLGDATQRDPYMVLPEHPSRMQVEAELPISSTKRNSWKALKFQRHESTTHVQPLSVVVQYYDNSAYLLSFVAQNGYLHARGYICGYIPCGDASAQTCISNVSTGEFSAIQCYDSTSVLIQQIIPATVAASETVTMSYVTPDVIVQTMTIVGGAKRVNGYLIRSLMNPMNQQQIPPRRNFQVMQFQ</sequence>
<dbReference type="STRING" id="1835702.A0A1F5LCI2"/>
<keyword evidence="1" id="KW-0812">Transmembrane</keyword>
<dbReference type="OrthoDB" id="4770059at2759"/>